<dbReference type="Gene3D" id="3.40.50.1820">
    <property type="entry name" value="alpha/beta hydrolase"/>
    <property type="match status" value="1"/>
</dbReference>
<name>A0A1M6DQ67_9FIRM</name>
<keyword evidence="7" id="KW-1185">Reference proteome</keyword>
<dbReference type="InterPro" id="IPR050309">
    <property type="entry name" value="Type-B_Carboxylest/Lipase"/>
</dbReference>
<keyword evidence="4" id="KW-0732">Signal</keyword>
<dbReference type="Pfam" id="PF00135">
    <property type="entry name" value="COesterase"/>
    <property type="match status" value="2"/>
</dbReference>
<evidence type="ECO:0000313" key="6">
    <source>
        <dbReference type="EMBL" id="SHI75361.1"/>
    </source>
</evidence>
<feature type="active site" description="Charge relay system" evidence="3">
    <location>
        <position position="372"/>
    </location>
</feature>
<evidence type="ECO:0000256" key="2">
    <source>
        <dbReference type="ARBA" id="ARBA00022801"/>
    </source>
</evidence>
<evidence type="ECO:0000256" key="4">
    <source>
        <dbReference type="RuleBase" id="RU361235"/>
    </source>
</evidence>
<dbReference type="ESTHER" id="9firm-a0a1m6dq67">
    <property type="family name" value="Carb_B_Bacteria"/>
</dbReference>
<feature type="domain" description="Carboxylesterase type B" evidence="5">
    <location>
        <begin position="409"/>
        <end position="514"/>
    </location>
</feature>
<dbReference type="InterPro" id="IPR019826">
    <property type="entry name" value="Carboxylesterase_B_AS"/>
</dbReference>
<dbReference type="PRINTS" id="PR00878">
    <property type="entry name" value="CHOLNESTRASE"/>
</dbReference>
<evidence type="ECO:0000313" key="7">
    <source>
        <dbReference type="Proteomes" id="UP000183954"/>
    </source>
</evidence>
<dbReference type="GO" id="GO:0004104">
    <property type="term" value="F:cholinesterase activity"/>
    <property type="evidence" value="ECO:0007669"/>
    <property type="project" value="InterPro"/>
</dbReference>
<dbReference type="AlphaFoldDB" id="A0A1M6DQ67"/>
<dbReference type="Proteomes" id="UP000183954">
    <property type="component" value="Unassembled WGS sequence"/>
</dbReference>
<dbReference type="OrthoDB" id="9775851at2"/>
<feature type="domain" description="Carboxylesterase type B" evidence="5">
    <location>
        <begin position="51"/>
        <end position="394"/>
    </location>
</feature>
<dbReference type="InterPro" id="IPR002018">
    <property type="entry name" value="CarbesteraseB"/>
</dbReference>
<dbReference type="SUPFAM" id="SSF53474">
    <property type="entry name" value="alpha/beta-Hydrolases"/>
    <property type="match status" value="1"/>
</dbReference>
<dbReference type="PROSITE" id="PS51257">
    <property type="entry name" value="PROKAR_LIPOPROTEIN"/>
    <property type="match status" value="1"/>
</dbReference>
<evidence type="ECO:0000256" key="3">
    <source>
        <dbReference type="PIRSR" id="PIRSR600997-1"/>
    </source>
</evidence>
<sequence length="529" mass="56892">MKKTKLLNIVMVMVISASLLAGCRNSTENQPIPSNPVNKETVDTAASQTDGVVKTTAGLLQGTNNNGIYTYLGVPYAEATERFVPAGEVKPWDGVRKADAYGAMSPQGAILGMPINNNETGTNNNCQNLNIWTPGTGDGKKRPVMVWLHGGGFSIGTANNAMNDGKNLSQSGDVVVVSVNHRLNVFGHMDLSAYGEKYKYSGNVGTTDIVAALKWIQDNIVAFGGDPSNVTVFGQSGGGAKVLSLMTSPYAKGLFQKGIVESGATETMGVTFSTKEESQTLTEHILKNLGITPDNLEKLQNVSNSALQEASTKALQDTANTYKIPAAFTNDYAMEWGPVIDGDYMPTNPVTKDGFADAGKDIPLLIGSNLNEWTTMVPSSAHTNMTEEEKNAFAQAYPNENASGAKNVDTFIRLPMLKIMSHKADQGGAPVYAYVFTWEDATRGSSHGAEIPFVFDNVSGNADLQKLAKTVSQAWINFAKTGTPSAEDLPKWEAYDRKNGATMILDTESELVHNHDKSLMKLLEPNYSY</sequence>
<dbReference type="InterPro" id="IPR000997">
    <property type="entry name" value="Cholinesterase"/>
</dbReference>
<feature type="active site" description="Charge relay system" evidence="3">
    <location>
        <position position="447"/>
    </location>
</feature>
<gene>
    <name evidence="6" type="ORF">SAMN02746098_04586</name>
</gene>
<accession>A0A1M6DQ67</accession>
<dbReference type="STRING" id="1121420.SAMN02746098_04586"/>
<comment type="similarity">
    <text evidence="1 4">Belongs to the type-B carboxylesterase/lipase family.</text>
</comment>
<dbReference type="EC" id="3.1.1.-" evidence="4"/>
<protein>
    <recommendedName>
        <fullName evidence="4">Carboxylic ester hydrolase</fullName>
        <ecNumber evidence="4">3.1.1.-</ecNumber>
    </recommendedName>
</protein>
<dbReference type="PROSITE" id="PS00122">
    <property type="entry name" value="CARBOXYLESTERASE_B_1"/>
    <property type="match status" value="1"/>
</dbReference>
<evidence type="ECO:0000259" key="5">
    <source>
        <dbReference type="Pfam" id="PF00135"/>
    </source>
</evidence>
<keyword evidence="2 4" id="KW-0378">Hydrolase</keyword>
<dbReference type="PANTHER" id="PTHR11559">
    <property type="entry name" value="CARBOXYLESTERASE"/>
    <property type="match status" value="1"/>
</dbReference>
<dbReference type="EMBL" id="FQXJ01000024">
    <property type="protein sequence ID" value="SHI75361.1"/>
    <property type="molecule type" value="Genomic_DNA"/>
</dbReference>
<reference evidence="7" key="1">
    <citation type="submission" date="2016-11" db="EMBL/GenBank/DDBJ databases">
        <authorList>
            <person name="Varghese N."/>
            <person name="Submissions S."/>
        </authorList>
    </citation>
    <scope>NUCLEOTIDE SEQUENCE [LARGE SCALE GENOMIC DNA]</scope>
    <source>
        <strain evidence="7">DSM 15449</strain>
    </source>
</reference>
<proteinExistence type="inferred from homology"/>
<feature type="active site" description="Acyl-ester intermediate" evidence="3">
    <location>
        <position position="236"/>
    </location>
</feature>
<evidence type="ECO:0000256" key="1">
    <source>
        <dbReference type="ARBA" id="ARBA00005964"/>
    </source>
</evidence>
<dbReference type="InterPro" id="IPR029058">
    <property type="entry name" value="AB_hydrolase_fold"/>
</dbReference>
<feature type="signal peptide" evidence="4">
    <location>
        <begin position="1"/>
        <end position="21"/>
    </location>
</feature>
<feature type="chain" id="PRO_5039746617" description="Carboxylic ester hydrolase" evidence="4">
    <location>
        <begin position="22"/>
        <end position="529"/>
    </location>
</feature>
<organism evidence="6 7">
    <name type="scientific">Desulfosporosinus lacus DSM 15449</name>
    <dbReference type="NCBI Taxonomy" id="1121420"/>
    <lineage>
        <taxon>Bacteria</taxon>
        <taxon>Bacillati</taxon>
        <taxon>Bacillota</taxon>
        <taxon>Clostridia</taxon>
        <taxon>Eubacteriales</taxon>
        <taxon>Desulfitobacteriaceae</taxon>
        <taxon>Desulfosporosinus</taxon>
    </lineage>
</organism>